<dbReference type="AlphaFoldDB" id="A0AAD1EXA3"/>
<evidence type="ECO:0000313" key="6">
    <source>
        <dbReference type="EMBL" id="BAO66250.1"/>
    </source>
</evidence>
<dbReference type="GO" id="GO:0031564">
    <property type="term" value="P:transcription antitermination"/>
    <property type="evidence" value="ECO:0007669"/>
    <property type="project" value="UniProtKB-KW"/>
</dbReference>
<dbReference type="Pfam" id="PF00467">
    <property type="entry name" value="KOW"/>
    <property type="match status" value="1"/>
</dbReference>
<dbReference type="Gene3D" id="2.30.30.30">
    <property type="match status" value="1"/>
</dbReference>
<dbReference type="InterPro" id="IPR008991">
    <property type="entry name" value="Translation_prot_SH3-like_sf"/>
</dbReference>
<dbReference type="RefSeq" id="WP_041093780.1">
    <property type="nucleotide sequence ID" value="NZ_AP013293.1"/>
</dbReference>
<feature type="domain" description="KOW" evidence="5">
    <location>
        <begin position="107"/>
        <end position="134"/>
    </location>
</feature>
<name>A0AAD1EXA3_9FLAO</name>
<dbReference type="GO" id="GO:0006354">
    <property type="term" value="P:DNA-templated transcription elongation"/>
    <property type="evidence" value="ECO:0007669"/>
    <property type="project" value="InterPro"/>
</dbReference>
<evidence type="ECO:0000256" key="2">
    <source>
        <dbReference type="ARBA" id="ARBA00023015"/>
    </source>
</evidence>
<dbReference type="InterPro" id="IPR036735">
    <property type="entry name" value="NGN_dom_sf"/>
</dbReference>
<gene>
    <name evidence="6" type="primary">nusG</name>
    <name evidence="6" type="ORF">SMPSPU_075</name>
</gene>
<reference evidence="6 7" key="1">
    <citation type="journal article" date="2014" name="ISME J.">
        <title>Swapping symbionts in spittlebugs: evolutionary replacement of a reduced genome symbiont.</title>
        <authorList>
            <person name="Koga R."/>
            <person name="Moran N.A."/>
        </authorList>
    </citation>
    <scope>NUCLEOTIDE SEQUENCE [LARGE SCALE GENOMIC DNA]</scope>
    <source>
        <strain evidence="6 7">PSPU</strain>
    </source>
</reference>
<dbReference type="EMBL" id="AP013293">
    <property type="protein sequence ID" value="BAO66250.1"/>
    <property type="molecule type" value="Genomic_DNA"/>
</dbReference>
<feature type="domain" description="NusG-like N-terminal" evidence="4">
    <location>
        <begin position="5"/>
        <end position="103"/>
    </location>
</feature>
<dbReference type="PANTHER" id="PTHR30265:SF2">
    <property type="entry name" value="TRANSCRIPTION TERMINATION_ANTITERMINATION PROTEIN NUSG"/>
    <property type="match status" value="1"/>
</dbReference>
<sequence>MNYIKKKWYVIQTIPGKEKKIKSNIKINIKNSYFKKFIGKLIIPIKGKINYIPGYIFIEVNLNYKLMFIIKHTPGVINFLFKKNNCIPIKIKKKKIKRLLYNIKKSTYIIGETVKIIDGPLKNFNGIIKKIKKKKIELSILIFNRKTTLKLNLIQIKKIN</sequence>
<dbReference type="InterPro" id="IPR005824">
    <property type="entry name" value="KOW"/>
</dbReference>
<organism evidence="6 7">
    <name type="scientific">Candidatus Karelsulcia muelleri PSPU</name>
    <dbReference type="NCBI Taxonomy" id="1189303"/>
    <lineage>
        <taxon>Bacteria</taxon>
        <taxon>Pseudomonadati</taxon>
        <taxon>Bacteroidota</taxon>
        <taxon>Flavobacteriia</taxon>
        <taxon>Flavobacteriales</taxon>
        <taxon>Candidatus Karelsulcia</taxon>
    </lineage>
</organism>
<dbReference type="Proteomes" id="UP000031659">
    <property type="component" value="Chromosome"/>
</dbReference>
<evidence type="ECO:0000256" key="3">
    <source>
        <dbReference type="ARBA" id="ARBA00023163"/>
    </source>
</evidence>
<protein>
    <submittedName>
        <fullName evidence="6">NusG</fullName>
    </submittedName>
</protein>
<dbReference type="KEGG" id="smup:SMPSPU_075"/>
<dbReference type="InterPro" id="IPR006645">
    <property type="entry name" value="NGN-like_dom"/>
</dbReference>
<keyword evidence="1" id="KW-0889">Transcription antitermination</keyword>
<dbReference type="SMART" id="SM00738">
    <property type="entry name" value="NGN"/>
    <property type="match status" value="1"/>
</dbReference>
<proteinExistence type="predicted"/>
<dbReference type="SUPFAM" id="SSF50104">
    <property type="entry name" value="Translation proteins SH3-like domain"/>
    <property type="match status" value="1"/>
</dbReference>
<dbReference type="SMART" id="SM00739">
    <property type="entry name" value="KOW"/>
    <property type="match status" value="1"/>
</dbReference>
<dbReference type="GO" id="GO:0005829">
    <property type="term" value="C:cytosol"/>
    <property type="evidence" value="ECO:0007669"/>
    <property type="project" value="TreeGrafter"/>
</dbReference>
<dbReference type="InterPro" id="IPR014722">
    <property type="entry name" value="Rib_uL2_dom2"/>
</dbReference>
<accession>A0AAD1EXA3</accession>
<keyword evidence="3" id="KW-0804">Transcription</keyword>
<dbReference type="Gene3D" id="3.30.70.940">
    <property type="entry name" value="NusG, N-terminal domain"/>
    <property type="match status" value="1"/>
</dbReference>
<dbReference type="PANTHER" id="PTHR30265">
    <property type="entry name" value="RHO-INTERACTING TRANSCRIPTION TERMINATION FACTOR NUSG"/>
    <property type="match status" value="1"/>
</dbReference>
<keyword evidence="2" id="KW-0805">Transcription regulation</keyword>
<dbReference type="Pfam" id="PF02357">
    <property type="entry name" value="NusG"/>
    <property type="match status" value="1"/>
</dbReference>
<evidence type="ECO:0000313" key="7">
    <source>
        <dbReference type="Proteomes" id="UP000031659"/>
    </source>
</evidence>
<evidence type="ECO:0000259" key="5">
    <source>
        <dbReference type="SMART" id="SM00739"/>
    </source>
</evidence>
<evidence type="ECO:0000259" key="4">
    <source>
        <dbReference type="SMART" id="SM00738"/>
    </source>
</evidence>
<dbReference type="SUPFAM" id="SSF82679">
    <property type="entry name" value="N-utilization substance G protein NusG, N-terminal domain"/>
    <property type="match status" value="1"/>
</dbReference>
<evidence type="ECO:0000256" key="1">
    <source>
        <dbReference type="ARBA" id="ARBA00022814"/>
    </source>
</evidence>
<dbReference type="InterPro" id="IPR043425">
    <property type="entry name" value="NusG-like"/>
</dbReference>
<dbReference type="CDD" id="cd06091">
    <property type="entry name" value="KOW_NusG"/>
    <property type="match status" value="1"/>
</dbReference>